<proteinExistence type="predicted"/>
<sequence length="422" mass="48627">MEKHHDIFLVHRKIDKTNLEPIPAGYFEYFFTSFDFFVLVPFRLRRSNYNLITYKKNVLHQFLCAVLLFASLVCNGPIFLEAITANVYDDPIRVFSVELKTVQLLNSFVFFNVCWRKTEELIYFANLSSSNFLCGNEQKIVYAFISLYPLLLDLVLIDQFWSYVSFPDEDHWYMYVYEIATQTIGFLGSILLTNFLDTYITVLALSGYNIVRKSVGSLEQLKRLDVARKQWKHGDFSCLIDIAERLQHFFATLNSLGSSIILNWFCMCVPWVSRKLVDSMPGTGADLVGESMLTSLTKINKNVIGQMYYWSFIGLYLVIMIICAEIRKECENIKRESKRIILKYDPELTMGKAALFTIQHALENVGINGGFFFNFSYSFLGSTAGLVVAYSFLALQLRLNCCSSTNMRIGEVLKVQNNTYVQ</sequence>
<evidence type="ECO:0000256" key="1">
    <source>
        <dbReference type="SAM" id="Phobius"/>
    </source>
</evidence>
<feature type="transmembrane region" description="Helical" evidence="1">
    <location>
        <begin position="371"/>
        <end position="393"/>
    </location>
</feature>
<feature type="transmembrane region" description="Helical" evidence="1">
    <location>
        <begin position="140"/>
        <end position="164"/>
    </location>
</feature>
<evidence type="ECO:0000313" key="2">
    <source>
        <dbReference type="EMBL" id="CAL8102437.1"/>
    </source>
</evidence>
<dbReference type="Proteomes" id="UP001642540">
    <property type="component" value="Unassembled WGS sequence"/>
</dbReference>
<feature type="transmembrane region" description="Helical" evidence="1">
    <location>
        <begin position="249"/>
        <end position="272"/>
    </location>
</feature>
<evidence type="ECO:0008006" key="4">
    <source>
        <dbReference type="Google" id="ProtNLM"/>
    </source>
</evidence>
<feature type="transmembrane region" description="Helical" evidence="1">
    <location>
        <begin position="184"/>
        <end position="205"/>
    </location>
</feature>
<dbReference type="EMBL" id="CAXLJM020000034">
    <property type="protein sequence ID" value="CAL8102437.1"/>
    <property type="molecule type" value="Genomic_DNA"/>
</dbReference>
<keyword evidence="1" id="KW-0472">Membrane</keyword>
<keyword evidence="1" id="KW-0812">Transmembrane</keyword>
<feature type="transmembrane region" description="Helical" evidence="1">
    <location>
        <begin position="26"/>
        <end position="42"/>
    </location>
</feature>
<accession>A0ABP1QK28</accession>
<organism evidence="2 3">
    <name type="scientific">Orchesella dallaii</name>
    <dbReference type="NCBI Taxonomy" id="48710"/>
    <lineage>
        <taxon>Eukaryota</taxon>
        <taxon>Metazoa</taxon>
        <taxon>Ecdysozoa</taxon>
        <taxon>Arthropoda</taxon>
        <taxon>Hexapoda</taxon>
        <taxon>Collembola</taxon>
        <taxon>Entomobryomorpha</taxon>
        <taxon>Entomobryoidea</taxon>
        <taxon>Orchesellidae</taxon>
        <taxon>Orchesellinae</taxon>
        <taxon>Orchesella</taxon>
    </lineage>
</organism>
<protein>
    <recommendedName>
        <fullName evidence="4">Gustatory receptor</fullName>
    </recommendedName>
</protein>
<gene>
    <name evidence="2" type="ORF">ODALV1_LOCUS11141</name>
</gene>
<feature type="transmembrane region" description="Helical" evidence="1">
    <location>
        <begin position="307"/>
        <end position="326"/>
    </location>
</feature>
<name>A0ABP1QK28_9HEXA</name>
<feature type="transmembrane region" description="Helical" evidence="1">
    <location>
        <begin position="62"/>
        <end position="80"/>
    </location>
</feature>
<keyword evidence="3" id="KW-1185">Reference proteome</keyword>
<keyword evidence="1" id="KW-1133">Transmembrane helix</keyword>
<evidence type="ECO:0000313" key="3">
    <source>
        <dbReference type="Proteomes" id="UP001642540"/>
    </source>
</evidence>
<comment type="caution">
    <text evidence="2">The sequence shown here is derived from an EMBL/GenBank/DDBJ whole genome shotgun (WGS) entry which is preliminary data.</text>
</comment>
<reference evidence="2 3" key="1">
    <citation type="submission" date="2024-08" db="EMBL/GenBank/DDBJ databases">
        <authorList>
            <person name="Cucini C."/>
            <person name="Frati F."/>
        </authorList>
    </citation>
    <scope>NUCLEOTIDE SEQUENCE [LARGE SCALE GENOMIC DNA]</scope>
</reference>